<evidence type="ECO:0000313" key="2">
    <source>
        <dbReference type="Proteomes" id="UP001176429"/>
    </source>
</evidence>
<accession>A0ABT9BCS2</accession>
<sequence length="207" mass="22729">MPATFASMEDVRDWLEGEERDYNAGVALYEVHGTSTVVRKLLALGETEFTRGKLLQALQQLVSTVPVVVPVPAPVAAPLPAPVAAVDPQRRDWFAERNYLHAQLGLVATDAERRELAFRILALGDLIAESYDQAAGRAPVPPPVGEPSPGLASIQDEGEIRRRLLNLRPQRSKLKTRPHRAADLAQVEADIYLLETKLKRDGGESQL</sequence>
<comment type="caution">
    <text evidence="1">The sequence shown here is derived from an EMBL/GenBank/DDBJ whole genome shotgun (WGS) entry which is preliminary data.</text>
</comment>
<keyword evidence="2" id="KW-1185">Reference proteome</keyword>
<dbReference type="RefSeq" id="WP_305007333.1">
    <property type="nucleotide sequence ID" value="NZ_JAUQSY010000009.1"/>
</dbReference>
<organism evidence="1 2">
    <name type="scientific">Hymenobacter aranciens</name>
    <dbReference type="NCBI Taxonomy" id="3063996"/>
    <lineage>
        <taxon>Bacteria</taxon>
        <taxon>Pseudomonadati</taxon>
        <taxon>Bacteroidota</taxon>
        <taxon>Cytophagia</taxon>
        <taxon>Cytophagales</taxon>
        <taxon>Hymenobacteraceae</taxon>
        <taxon>Hymenobacter</taxon>
    </lineage>
</organism>
<dbReference type="EMBL" id="JAUQSY010000009">
    <property type="protein sequence ID" value="MDO7876002.1"/>
    <property type="molecule type" value="Genomic_DNA"/>
</dbReference>
<proteinExistence type="predicted"/>
<gene>
    <name evidence="1" type="ORF">Q5H93_14760</name>
</gene>
<name>A0ABT9BCS2_9BACT</name>
<reference evidence="1" key="1">
    <citation type="submission" date="2023-07" db="EMBL/GenBank/DDBJ databases">
        <authorList>
            <person name="Kim M.K."/>
        </authorList>
    </citation>
    <scope>NUCLEOTIDE SEQUENCE</scope>
    <source>
        <strain evidence="1">ASUV-10-1</strain>
    </source>
</reference>
<evidence type="ECO:0000313" key="1">
    <source>
        <dbReference type="EMBL" id="MDO7876002.1"/>
    </source>
</evidence>
<protein>
    <recommendedName>
        <fullName evidence="3">SAM domain-containing protein</fullName>
    </recommendedName>
</protein>
<dbReference type="Proteomes" id="UP001176429">
    <property type="component" value="Unassembled WGS sequence"/>
</dbReference>
<evidence type="ECO:0008006" key="3">
    <source>
        <dbReference type="Google" id="ProtNLM"/>
    </source>
</evidence>